<proteinExistence type="predicted"/>
<gene>
    <name evidence="1" type="ORF">BINDI_0792</name>
</gene>
<evidence type="ECO:0000313" key="1">
    <source>
        <dbReference type="EMBL" id="AIC92064.1"/>
    </source>
</evidence>
<dbReference type="Proteomes" id="UP000028569">
    <property type="component" value="Chromosome"/>
</dbReference>
<keyword evidence="2" id="KW-1185">Reference proteome</keyword>
<dbReference type="EMBL" id="CP006018">
    <property type="protein sequence ID" value="AIC92064.1"/>
    <property type="molecule type" value="Genomic_DNA"/>
</dbReference>
<accession>A0A087VUT5</accession>
<dbReference type="HOGENOM" id="CLU_1217910_0_0_11"/>
<name>A0A087VUT5_9BIFI</name>
<dbReference type="AlphaFoldDB" id="A0A087VUT5"/>
<sequence length="227" mass="24674">MLFAAVWHWHAVFRSRLVGRRGDLAKEYEVTIPGTVLESHRYPQHALLRDIVLPGGATLSRLEWEDNCCGLACIQTILDAEGLSVPTLDTLLAEGIESGAYDAAKGWILQGLLELGRSYGLDGEVFPEASIGFLESLPAVQITPIVSVSCNFPMTPSAKGGHLVVFRGTQVSNAKGEVCYCDDPSTQGAIVDEVERTRFWSSFSGRALILKSARTWQGLSSVIADKH</sequence>
<protein>
    <recommendedName>
        <fullName evidence="3">Peptidase C39 domain-containing protein</fullName>
    </recommendedName>
</protein>
<evidence type="ECO:0000313" key="2">
    <source>
        <dbReference type="Proteomes" id="UP000028569"/>
    </source>
</evidence>
<organism evidence="1 2">
    <name type="scientific">Bifidobacterium [indicum] DSM 20214 = LMG 11587</name>
    <dbReference type="NCBI Taxonomy" id="1341694"/>
    <lineage>
        <taxon>Bacteria</taxon>
        <taxon>Bacillati</taxon>
        <taxon>Actinomycetota</taxon>
        <taxon>Actinomycetes</taxon>
        <taxon>Bifidobacteriales</taxon>
        <taxon>Bifidobacteriaceae</taxon>
        <taxon>Bifidobacterium</taxon>
    </lineage>
</organism>
<evidence type="ECO:0008006" key="3">
    <source>
        <dbReference type="Google" id="ProtNLM"/>
    </source>
</evidence>
<reference evidence="1 2" key="1">
    <citation type="journal article" date="2014" name="Appl. Environ. Microbiol.">
        <title>Genomic encyclopedia of type strains of the genus Bifidobacterium.</title>
        <authorList>
            <person name="Milani C."/>
            <person name="Lugli G.A."/>
            <person name="Duranti S."/>
            <person name="Turroni F."/>
            <person name="Bottacini F."/>
            <person name="Mangifesta M."/>
            <person name="Sanchez B."/>
            <person name="Viappiani A."/>
            <person name="Mancabelli L."/>
            <person name="Taminiau B."/>
            <person name="Delcenserie V."/>
            <person name="Barrangou R."/>
            <person name="Margolles A."/>
            <person name="van Sinderen D."/>
            <person name="Ventura M."/>
        </authorList>
    </citation>
    <scope>NUCLEOTIDE SEQUENCE [LARGE SCALE GENOMIC DNA]</scope>
    <source>
        <strain evidence="1 2">LMG 11587</strain>
    </source>
</reference>
<dbReference type="Gene3D" id="3.90.70.10">
    <property type="entry name" value="Cysteine proteinases"/>
    <property type="match status" value="1"/>
</dbReference>
<dbReference type="KEGG" id="bii:BINDI_0792"/>